<dbReference type="InterPro" id="IPR024294">
    <property type="entry name" value="DUF3810"/>
</dbReference>
<feature type="non-terminal residue" evidence="2">
    <location>
        <position position="147"/>
    </location>
</feature>
<keyword evidence="1" id="KW-0472">Membrane</keyword>
<organism evidence="2">
    <name type="scientific">human gut metagenome</name>
    <dbReference type="NCBI Taxonomy" id="408170"/>
    <lineage>
        <taxon>unclassified sequences</taxon>
        <taxon>metagenomes</taxon>
        <taxon>organismal metagenomes</taxon>
    </lineage>
</organism>
<evidence type="ECO:0000313" key="2">
    <source>
        <dbReference type="EMBL" id="EKC48007.1"/>
    </source>
</evidence>
<proteinExistence type="predicted"/>
<keyword evidence="1" id="KW-1133">Transmembrane helix</keyword>
<comment type="caution">
    <text evidence="2">The sequence shown here is derived from an EMBL/GenBank/DDBJ whole genome shotgun (WGS) entry which is preliminary data.</text>
</comment>
<evidence type="ECO:0000256" key="1">
    <source>
        <dbReference type="SAM" id="Phobius"/>
    </source>
</evidence>
<keyword evidence="1" id="KW-0812">Transmembrane</keyword>
<accession>K1RHD8</accession>
<dbReference type="Pfam" id="PF12725">
    <property type="entry name" value="DUF3810"/>
    <property type="match status" value="1"/>
</dbReference>
<sequence length="147" mass="15861">MRAFGRAHKAGLALLGGGVAALGVFWAARRSAAAMQWWVEYVSMPVKRFVSALVEPLPFSFCELAATAAILICLVRLVQRIARAMHRKQAGFAAWVLHVGTAAVWIYAGVCALWGTQYYAPSFAAQANMQASALSVEQLAATTVWFA</sequence>
<feature type="transmembrane region" description="Helical" evidence="1">
    <location>
        <begin position="57"/>
        <end position="78"/>
    </location>
</feature>
<gene>
    <name evidence="2" type="ORF">LEA_19090</name>
</gene>
<dbReference type="AlphaFoldDB" id="K1RHD8"/>
<name>K1RHD8_9ZZZZ</name>
<dbReference type="EMBL" id="AJWY01013119">
    <property type="protein sequence ID" value="EKC48007.1"/>
    <property type="molecule type" value="Genomic_DNA"/>
</dbReference>
<reference evidence="2" key="1">
    <citation type="journal article" date="2013" name="Environ. Microbiol.">
        <title>Microbiota from the distal guts of lean and obese adolescents exhibit partial functional redundancy besides clear differences in community structure.</title>
        <authorList>
            <person name="Ferrer M."/>
            <person name="Ruiz A."/>
            <person name="Lanza F."/>
            <person name="Haange S.B."/>
            <person name="Oberbach A."/>
            <person name="Till H."/>
            <person name="Bargiela R."/>
            <person name="Campoy C."/>
            <person name="Segura M.T."/>
            <person name="Richter M."/>
            <person name="von Bergen M."/>
            <person name="Seifert J."/>
            <person name="Suarez A."/>
        </authorList>
    </citation>
    <scope>NUCLEOTIDE SEQUENCE</scope>
</reference>
<feature type="transmembrane region" description="Helical" evidence="1">
    <location>
        <begin position="90"/>
        <end position="115"/>
    </location>
</feature>
<protein>
    <submittedName>
        <fullName evidence="2">Membrane protein</fullName>
    </submittedName>
</protein>